<evidence type="ECO:0000259" key="8">
    <source>
        <dbReference type="Pfam" id="PF00441"/>
    </source>
</evidence>
<dbReference type="AlphaFoldDB" id="A0A8J6MVI2"/>
<comment type="subunit">
    <text evidence="3">Homodimer.</text>
</comment>
<dbReference type="Proteomes" id="UP000650524">
    <property type="component" value="Unassembled WGS sequence"/>
</dbReference>
<organism evidence="11 12">
    <name type="scientific">Candidatus Desulfacyla euxinica</name>
    <dbReference type="NCBI Taxonomy" id="2841693"/>
    <lineage>
        <taxon>Bacteria</taxon>
        <taxon>Deltaproteobacteria</taxon>
        <taxon>Candidatus Desulfacyla</taxon>
    </lineage>
</organism>
<keyword evidence="5 7" id="KW-0274">FAD</keyword>
<feature type="domain" description="Acyl-CoA dehydrogenase/oxidase N-terminal" evidence="10">
    <location>
        <begin position="7"/>
        <end position="124"/>
    </location>
</feature>
<dbReference type="SUPFAM" id="SSF56645">
    <property type="entry name" value="Acyl-CoA dehydrogenase NM domain-like"/>
    <property type="match status" value="1"/>
</dbReference>
<evidence type="ECO:0000259" key="9">
    <source>
        <dbReference type="Pfam" id="PF02770"/>
    </source>
</evidence>
<evidence type="ECO:0000256" key="4">
    <source>
        <dbReference type="ARBA" id="ARBA00022630"/>
    </source>
</evidence>
<comment type="cofactor">
    <cofactor evidence="1 7">
        <name>FAD</name>
        <dbReference type="ChEBI" id="CHEBI:57692"/>
    </cofactor>
</comment>
<dbReference type="PANTHER" id="PTHR48083:SF13">
    <property type="entry name" value="ACYL-COA DEHYDROGENASE FAMILY MEMBER 11"/>
    <property type="match status" value="1"/>
</dbReference>
<dbReference type="Pfam" id="PF00441">
    <property type="entry name" value="Acyl-CoA_dh_1"/>
    <property type="match status" value="1"/>
</dbReference>
<evidence type="ECO:0000256" key="5">
    <source>
        <dbReference type="ARBA" id="ARBA00022827"/>
    </source>
</evidence>
<feature type="domain" description="Acyl-CoA oxidase/dehydrogenase middle" evidence="9">
    <location>
        <begin position="128"/>
        <end position="228"/>
    </location>
</feature>
<dbReference type="InterPro" id="IPR046373">
    <property type="entry name" value="Acyl-CoA_Oxase/DH_mid-dom_sf"/>
</dbReference>
<evidence type="ECO:0000256" key="2">
    <source>
        <dbReference type="ARBA" id="ARBA00009347"/>
    </source>
</evidence>
<dbReference type="InterPro" id="IPR037069">
    <property type="entry name" value="AcylCoA_DH/ox_N_sf"/>
</dbReference>
<dbReference type="GO" id="GO:0003995">
    <property type="term" value="F:acyl-CoA dehydrogenase activity"/>
    <property type="evidence" value="ECO:0007669"/>
    <property type="project" value="TreeGrafter"/>
</dbReference>
<accession>A0A8J6MVI2</accession>
<keyword evidence="4 7" id="KW-0285">Flavoprotein</keyword>
<dbReference type="InterPro" id="IPR036250">
    <property type="entry name" value="AcylCo_DH-like_C"/>
</dbReference>
<sequence length="402" mass="45026">MDFTVSERMQTILDMMKEFVEKELIPMEQEFVTRGFKDMLPEIENKRDLVRKMELWAPLHPKEYGGMGLSLMEFALVAEALGGTPLGLYVFGCQAPDAGNIEILNEFGTDEQKEEYCRPTVEGKIRSCFSMTEVEVAGSNPTWLLTTAEKDGDDYVINGNKWYTSSADGSKFAIVMAETNPESQSPYTKASMIIVPTDTPGFNAVRNISVMGHTGDGWASHAEIRYENCRVPQSNILGGEGMGFVMAQQRLGPGRIHHCMRWIGICNRCFDLMCAYALKRRRTPTKVLADSDVIKTYIADSAADILSSRLMVLNTAWTIENAGIKAAMKDISIIKFYVANAMQRVVDRALQVHGGLGMTDDTPISMYYRGERAARIYDGVDEVHKISVGKRILREYEGWNVK</sequence>
<comment type="similarity">
    <text evidence="2 7">Belongs to the acyl-CoA dehydrogenase family.</text>
</comment>
<dbReference type="PANTHER" id="PTHR48083">
    <property type="entry name" value="MEDIUM-CHAIN SPECIFIC ACYL-COA DEHYDROGENASE, MITOCHONDRIAL-RELATED"/>
    <property type="match status" value="1"/>
</dbReference>
<proteinExistence type="inferred from homology"/>
<feature type="domain" description="Acyl-CoA dehydrogenase/oxidase C-terminal" evidence="8">
    <location>
        <begin position="241"/>
        <end position="393"/>
    </location>
</feature>
<dbReference type="Pfam" id="PF02771">
    <property type="entry name" value="Acyl-CoA_dh_N"/>
    <property type="match status" value="1"/>
</dbReference>
<evidence type="ECO:0000256" key="3">
    <source>
        <dbReference type="ARBA" id="ARBA00011738"/>
    </source>
</evidence>
<dbReference type="Gene3D" id="1.20.140.10">
    <property type="entry name" value="Butyryl-CoA Dehydrogenase, subunit A, domain 3"/>
    <property type="match status" value="1"/>
</dbReference>
<protein>
    <submittedName>
        <fullName evidence="11">Acyl-CoA dehydrogenase family protein</fullName>
    </submittedName>
</protein>
<dbReference type="InterPro" id="IPR009100">
    <property type="entry name" value="AcylCoA_DH/oxidase_NM_dom_sf"/>
</dbReference>
<dbReference type="InterPro" id="IPR013786">
    <property type="entry name" value="AcylCoA_DH/ox_N"/>
</dbReference>
<evidence type="ECO:0000313" key="12">
    <source>
        <dbReference type="Proteomes" id="UP000650524"/>
    </source>
</evidence>
<dbReference type="Pfam" id="PF02770">
    <property type="entry name" value="Acyl-CoA_dh_M"/>
    <property type="match status" value="1"/>
</dbReference>
<dbReference type="InterPro" id="IPR009075">
    <property type="entry name" value="AcylCo_DH/oxidase_C"/>
</dbReference>
<comment type="caution">
    <text evidence="11">The sequence shown here is derived from an EMBL/GenBank/DDBJ whole genome shotgun (WGS) entry which is preliminary data.</text>
</comment>
<gene>
    <name evidence="11" type="ORF">H8E19_01960</name>
</gene>
<keyword evidence="6 7" id="KW-0560">Oxidoreductase</keyword>
<evidence type="ECO:0000313" key="11">
    <source>
        <dbReference type="EMBL" id="MBC8176143.1"/>
    </source>
</evidence>
<evidence type="ECO:0000256" key="6">
    <source>
        <dbReference type="ARBA" id="ARBA00023002"/>
    </source>
</evidence>
<dbReference type="FunFam" id="2.40.110.10:FF:000002">
    <property type="entry name" value="Acyl-CoA dehydrogenase fadE12"/>
    <property type="match status" value="1"/>
</dbReference>
<dbReference type="EMBL" id="JACNJD010000098">
    <property type="protein sequence ID" value="MBC8176143.1"/>
    <property type="molecule type" value="Genomic_DNA"/>
</dbReference>
<dbReference type="SUPFAM" id="SSF47203">
    <property type="entry name" value="Acyl-CoA dehydrogenase C-terminal domain-like"/>
    <property type="match status" value="1"/>
</dbReference>
<dbReference type="InterPro" id="IPR006091">
    <property type="entry name" value="Acyl-CoA_Oxase/DH_mid-dom"/>
</dbReference>
<dbReference type="Gene3D" id="1.10.540.10">
    <property type="entry name" value="Acyl-CoA dehydrogenase/oxidase, N-terminal domain"/>
    <property type="match status" value="1"/>
</dbReference>
<evidence type="ECO:0000259" key="10">
    <source>
        <dbReference type="Pfam" id="PF02771"/>
    </source>
</evidence>
<name>A0A8J6MVI2_9DELT</name>
<evidence type="ECO:0000256" key="7">
    <source>
        <dbReference type="RuleBase" id="RU362125"/>
    </source>
</evidence>
<dbReference type="InterPro" id="IPR050741">
    <property type="entry name" value="Acyl-CoA_dehydrogenase"/>
</dbReference>
<dbReference type="GO" id="GO:0033539">
    <property type="term" value="P:fatty acid beta-oxidation using acyl-CoA dehydrogenase"/>
    <property type="evidence" value="ECO:0007669"/>
    <property type="project" value="TreeGrafter"/>
</dbReference>
<evidence type="ECO:0000256" key="1">
    <source>
        <dbReference type="ARBA" id="ARBA00001974"/>
    </source>
</evidence>
<dbReference type="GO" id="GO:0050660">
    <property type="term" value="F:flavin adenine dinucleotide binding"/>
    <property type="evidence" value="ECO:0007669"/>
    <property type="project" value="InterPro"/>
</dbReference>
<dbReference type="Gene3D" id="2.40.110.10">
    <property type="entry name" value="Butyryl-CoA Dehydrogenase, subunit A, domain 2"/>
    <property type="match status" value="1"/>
</dbReference>
<dbReference type="GO" id="GO:0005737">
    <property type="term" value="C:cytoplasm"/>
    <property type="evidence" value="ECO:0007669"/>
    <property type="project" value="TreeGrafter"/>
</dbReference>
<reference evidence="11 12" key="1">
    <citation type="submission" date="2020-08" db="EMBL/GenBank/DDBJ databases">
        <title>Bridging the membrane lipid divide: bacteria of the FCB group superphylum have the potential to synthesize archaeal ether lipids.</title>
        <authorList>
            <person name="Villanueva L."/>
            <person name="Von Meijenfeldt F.A.B."/>
            <person name="Westbye A.B."/>
            <person name="Yadav S."/>
            <person name="Hopmans E.C."/>
            <person name="Dutilh B.E."/>
            <person name="Sinninghe Damste J.S."/>
        </authorList>
    </citation>
    <scope>NUCLEOTIDE SEQUENCE [LARGE SCALE GENOMIC DNA]</scope>
    <source>
        <strain evidence="11">NIOZ-UU27</strain>
    </source>
</reference>